<dbReference type="Proteomes" id="UP001446032">
    <property type="component" value="Unassembled WGS sequence"/>
</dbReference>
<dbReference type="Pfam" id="PF08843">
    <property type="entry name" value="AbiEii"/>
    <property type="match status" value="1"/>
</dbReference>
<dbReference type="EMBL" id="JBBMEI010000024">
    <property type="protein sequence ID" value="MEQ2358501.1"/>
    <property type="molecule type" value="Genomic_DNA"/>
</dbReference>
<accession>A0ABV1AM93</accession>
<name>A0ABV1AM93_9FIRM</name>
<proteinExistence type="predicted"/>
<sequence length="230" mass="27602">MDYKKLFHKEEAFQRETFQKRMEEFGFKNMARMELFLWDLELFLHIQKILGDKIILKGGAATQFYLPRDAQRTSVDIDMLFFGTEEEIKKTLRKIEEYLGTEDELFYFHKHSPKNPKTNLPLHTYYTKVPSVLSNAERNMERESIPYQELKIEFILQPEKWEYERRTGENIFAVNSSWNYQILPLNYLFADKLTTLGCNTIGVQNERLDEQVKQFYDIMMLSRNCISEMQ</sequence>
<dbReference type="InterPro" id="IPR014942">
    <property type="entry name" value="AbiEii"/>
</dbReference>
<evidence type="ECO:0000313" key="1">
    <source>
        <dbReference type="EMBL" id="MEQ2358501.1"/>
    </source>
</evidence>
<dbReference type="Gene3D" id="3.10.450.620">
    <property type="entry name" value="JHP933, nucleotidyltransferase-like core domain"/>
    <property type="match status" value="1"/>
</dbReference>
<reference evidence="1 2" key="1">
    <citation type="submission" date="2024-03" db="EMBL/GenBank/DDBJ databases">
        <title>Human intestinal bacterial collection.</title>
        <authorList>
            <person name="Pauvert C."/>
            <person name="Hitch T.C.A."/>
            <person name="Clavel T."/>
        </authorList>
    </citation>
    <scope>NUCLEOTIDE SEQUENCE [LARGE SCALE GENOMIC DNA]</scope>
    <source>
        <strain evidence="1 2">CLA-AA-H95</strain>
    </source>
</reference>
<evidence type="ECO:0000313" key="2">
    <source>
        <dbReference type="Proteomes" id="UP001446032"/>
    </source>
</evidence>
<protein>
    <submittedName>
        <fullName evidence="1">Nucleotidyl transferase AbiEii/AbiGii toxin family protein</fullName>
    </submittedName>
</protein>
<keyword evidence="2" id="KW-1185">Reference proteome</keyword>
<dbReference type="GO" id="GO:0016740">
    <property type="term" value="F:transferase activity"/>
    <property type="evidence" value="ECO:0007669"/>
    <property type="project" value="UniProtKB-KW"/>
</dbReference>
<organism evidence="1 2">
    <name type="scientific">Blautia intestinihominis</name>
    <dbReference type="NCBI Taxonomy" id="3133152"/>
    <lineage>
        <taxon>Bacteria</taxon>
        <taxon>Bacillati</taxon>
        <taxon>Bacillota</taxon>
        <taxon>Clostridia</taxon>
        <taxon>Lachnospirales</taxon>
        <taxon>Lachnospiraceae</taxon>
        <taxon>Blautia</taxon>
    </lineage>
</organism>
<keyword evidence="1" id="KW-0808">Transferase</keyword>
<gene>
    <name evidence="1" type="ORF">WMO75_09185</name>
</gene>
<comment type="caution">
    <text evidence="1">The sequence shown here is derived from an EMBL/GenBank/DDBJ whole genome shotgun (WGS) entry which is preliminary data.</text>
</comment>
<dbReference type="RefSeq" id="WP_349077928.1">
    <property type="nucleotide sequence ID" value="NZ_JBBMEI010000024.1"/>
</dbReference>